<reference evidence="1" key="1">
    <citation type="submission" date="2014-11" db="EMBL/GenBank/DDBJ databases">
        <authorList>
            <person name="Amaro Gonzalez C."/>
        </authorList>
    </citation>
    <scope>NUCLEOTIDE SEQUENCE</scope>
</reference>
<dbReference type="EMBL" id="GBXM01006575">
    <property type="protein sequence ID" value="JAI02003.1"/>
    <property type="molecule type" value="Transcribed_RNA"/>
</dbReference>
<organism evidence="1">
    <name type="scientific">Anguilla anguilla</name>
    <name type="common">European freshwater eel</name>
    <name type="synonym">Muraena anguilla</name>
    <dbReference type="NCBI Taxonomy" id="7936"/>
    <lineage>
        <taxon>Eukaryota</taxon>
        <taxon>Metazoa</taxon>
        <taxon>Chordata</taxon>
        <taxon>Craniata</taxon>
        <taxon>Vertebrata</taxon>
        <taxon>Euteleostomi</taxon>
        <taxon>Actinopterygii</taxon>
        <taxon>Neopterygii</taxon>
        <taxon>Teleostei</taxon>
        <taxon>Anguilliformes</taxon>
        <taxon>Anguillidae</taxon>
        <taxon>Anguilla</taxon>
    </lineage>
</organism>
<sequence>MLLKGHFFSFEGCVVLLGEKKENIFQLKMKWLQIQASK</sequence>
<protein>
    <submittedName>
        <fullName evidence="1">Uncharacterized protein</fullName>
    </submittedName>
</protein>
<dbReference type="AlphaFoldDB" id="A0A0E9XH04"/>
<reference evidence="1" key="2">
    <citation type="journal article" date="2015" name="Fish Shellfish Immunol.">
        <title>Early steps in the European eel (Anguilla anguilla)-Vibrio vulnificus interaction in the gills: Role of the RtxA13 toxin.</title>
        <authorList>
            <person name="Callol A."/>
            <person name="Pajuelo D."/>
            <person name="Ebbesson L."/>
            <person name="Teles M."/>
            <person name="MacKenzie S."/>
            <person name="Amaro C."/>
        </authorList>
    </citation>
    <scope>NUCLEOTIDE SEQUENCE</scope>
</reference>
<name>A0A0E9XH04_ANGAN</name>
<evidence type="ECO:0000313" key="1">
    <source>
        <dbReference type="EMBL" id="JAI02003.1"/>
    </source>
</evidence>
<proteinExistence type="predicted"/>
<accession>A0A0E9XH04</accession>